<evidence type="ECO:0000256" key="4">
    <source>
        <dbReference type="ARBA" id="ARBA00022912"/>
    </source>
</evidence>
<organism evidence="6 7">
    <name type="scientific">Caulobacter segnis</name>
    <dbReference type="NCBI Taxonomy" id="88688"/>
    <lineage>
        <taxon>Bacteria</taxon>
        <taxon>Pseudomonadati</taxon>
        <taxon>Pseudomonadota</taxon>
        <taxon>Alphaproteobacteria</taxon>
        <taxon>Caulobacterales</taxon>
        <taxon>Caulobacteraceae</taxon>
        <taxon>Caulobacter</taxon>
    </lineage>
</organism>
<dbReference type="CDD" id="cd16343">
    <property type="entry name" value="LMWPTP"/>
    <property type="match status" value="1"/>
</dbReference>
<dbReference type="EC" id="3.1.3.48" evidence="2"/>
<dbReference type="InterPro" id="IPR023485">
    <property type="entry name" value="Ptyr_pPase"/>
</dbReference>
<evidence type="ECO:0000313" key="6">
    <source>
        <dbReference type="EMBL" id="AVQ03254.1"/>
    </source>
</evidence>
<dbReference type="Proteomes" id="UP000240527">
    <property type="component" value="Chromosome"/>
</dbReference>
<dbReference type="SMART" id="SM00226">
    <property type="entry name" value="LMWPc"/>
    <property type="match status" value="1"/>
</dbReference>
<gene>
    <name evidence="6" type="ORF">B7G68_16195</name>
</gene>
<reference evidence="6 7" key="1">
    <citation type="journal article" date="2015" name="Biotechnol. Bioeng.">
        <title>Genome sequence and phenotypic characterization of Caulobacter segnis.</title>
        <authorList>
            <person name="Patel S."/>
            <person name="Fletcher B."/>
            <person name="Scott D.C."/>
            <person name="Ely B."/>
        </authorList>
    </citation>
    <scope>NUCLEOTIDE SEQUENCE [LARGE SCALE GENOMIC DNA]</scope>
    <source>
        <strain evidence="6 7">TK0059</strain>
    </source>
</reference>
<dbReference type="PRINTS" id="PR00719">
    <property type="entry name" value="LMWPTPASE"/>
</dbReference>
<dbReference type="PANTHER" id="PTHR11717:SF7">
    <property type="entry name" value="LOW MOLECULAR WEIGHT PHOSPHOTYROSINE PROTEIN PHOSPHATASE"/>
    <property type="match status" value="1"/>
</dbReference>
<keyword evidence="4" id="KW-0904">Protein phosphatase</keyword>
<dbReference type="PANTHER" id="PTHR11717">
    <property type="entry name" value="LOW MOLECULAR WEIGHT PROTEIN TYROSINE PHOSPHATASE"/>
    <property type="match status" value="1"/>
</dbReference>
<feature type="domain" description="Phosphotyrosine protein phosphatase I" evidence="5">
    <location>
        <begin position="4"/>
        <end position="151"/>
    </location>
</feature>
<accession>A0ABM6TJ83</accession>
<keyword evidence="3" id="KW-0378">Hydrolase</keyword>
<sequence>MAKASVLFVCLGNICRSPLAEGAFRAEAQRMQLDVLIDSAGTGGWHAGEPPDPRAIAAARRNGVDIARQRARKVTKDDFRVFTHIYALDEANLNGLRALAPQNATAELGLLLDLVPGYEGKAVADPYYGDASDFDVTWRDVEMAARALAQRLAHQGYR</sequence>
<evidence type="ECO:0000259" key="5">
    <source>
        <dbReference type="SMART" id="SM00226"/>
    </source>
</evidence>
<protein>
    <recommendedName>
        <fullName evidence="2">protein-tyrosine-phosphatase</fullName>
        <ecNumber evidence="2">3.1.3.48</ecNumber>
    </recommendedName>
</protein>
<dbReference type="EMBL" id="CP027850">
    <property type="protein sequence ID" value="AVQ03254.1"/>
    <property type="molecule type" value="Genomic_DNA"/>
</dbReference>
<dbReference type="InterPro" id="IPR036196">
    <property type="entry name" value="Ptyr_pPase_sf"/>
</dbReference>
<evidence type="ECO:0000256" key="1">
    <source>
        <dbReference type="ARBA" id="ARBA00011063"/>
    </source>
</evidence>
<dbReference type="InterPro" id="IPR017867">
    <property type="entry name" value="Tyr_phospatase_low_mol_wt"/>
</dbReference>
<evidence type="ECO:0000256" key="3">
    <source>
        <dbReference type="ARBA" id="ARBA00022801"/>
    </source>
</evidence>
<evidence type="ECO:0000313" key="7">
    <source>
        <dbReference type="Proteomes" id="UP000240527"/>
    </source>
</evidence>
<dbReference type="Pfam" id="PF01451">
    <property type="entry name" value="LMWPc"/>
    <property type="match status" value="1"/>
</dbReference>
<keyword evidence="7" id="KW-1185">Reference proteome</keyword>
<dbReference type="RefSeq" id="WP_013080249.1">
    <property type="nucleotide sequence ID" value="NZ_CP027850.1"/>
</dbReference>
<dbReference type="InterPro" id="IPR050438">
    <property type="entry name" value="LMW_PTPase"/>
</dbReference>
<dbReference type="Gene3D" id="3.40.50.2300">
    <property type="match status" value="1"/>
</dbReference>
<evidence type="ECO:0000256" key="2">
    <source>
        <dbReference type="ARBA" id="ARBA00013064"/>
    </source>
</evidence>
<comment type="similarity">
    <text evidence="1">Belongs to the low molecular weight phosphotyrosine protein phosphatase family.</text>
</comment>
<proteinExistence type="inferred from homology"/>
<name>A0ABM6TJ83_9CAUL</name>
<dbReference type="SUPFAM" id="SSF52788">
    <property type="entry name" value="Phosphotyrosine protein phosphatases I"/>
    <property type="match status" value="1"/>
</dbReference>